<name>A0A0R1MIG8_9LACO</name>
<keyword evidence="6 7" id="KW-0238">DNA-binding</keyword>
<evidence type="ECO:0000259" key="8">
    <source>
        <dbReference type="SMART" id="SM00968"/>
    </source>
</evidence>
<evidence type="ECO:0000313" key="10">
    <source>
        <dbReference type="Proteomes" id="UP000051448"/>
    </source>
</evidence>
<comment type="subunit">
    <text evidence="7">Homodimer.</text>
</comment>
<feature type="coiled-coil region" evidence="7">
    <location>
        <begin position="167"/>
        <end position="289"/>
    </location>
</feature>
<dbReference type="AlphaFoldDB" id="A0A0R1MIG8"/>
<evidence type="ECO:0000256" key="2">
    <source>
        <dbReference type="ARBA" id="ARBA00022490"/>
    </source>
</evidence>
<dbReference type="InterPro" id="IPR036277">
    <property type="entry name" value="SMC_hinge_sf"/>
</dbReference>
<feature type="coiled-coil region" evidence="7">
    <location>
        <begin position="672"/>
        <end position="759"/>
    </location>
</feature>
<dbReference type="PIRSF" id="PIRSF005719">
    <property type="entry name" value="SMC"/>
    <property type="match status" value="1"/>
</dbReference>
<comment type="subcellular location">
    <subcellularLocation>
        <location evidence="1 7">Cytoplasm</location>
    </subcellularLocation>
</comment>
<dbReference type="InterPro" id="IPR011890">
    <property type="entry name" value="SMC_prok"/>
</dbReference>
<evidence type="ECO:0000256" key="5">
    <source>
        <dbReference type="ARBA" id="ARBA00023054"/>
    </source>
</evidence>
<dbReference type="Gene3D" id="1.20.1060.20">
    <property type="match status" value="1"/>
</dbReference>
<dbReference type="Gene3D" id="3.40.50.300">
    <property type="entry name" value="P-loop containing nucleotide triphosphate hydrolases"/>
    <property type="match status" value="2"/>
</dbReference>
<dbReference type="GO" id="GO:0016887">
    <property type="term" value="F:ATP hydrolysis activity"/>
    <property type="evidence" value="ECO:0007669"/>
    <property type="project" value="InterPro"/>
</dbReference>
<gene>
    <name evidence="7" type="primary">smc</name>
    <name evidence="9" type="ORF">FC92_GL001666</name>
</gene>
<reference evidence="9 10" key="1">
    <citation type="journal article" date="2015" name="Genome Announc.">
        <title>Expanding the biotechnology potential of lactobacilli through comparative genomics of 213 strains and associated genera.</title>
        <authorList>
            <person name="Sun Z."/>
            <person name="Harris H.M."/>
            <person name="McCann A."/>
            <person name="Guo C."/>
            <person name="Argimon S."/>
            <person name="Zhang W."/>
            <person name="Yang X."/>
            <person name="Jeffery I.B."/>
            <person name="Cooney J.C."/>
            <person name="Kagawa T.F."/>
            <person name="Liu W."/>
            <person name="Song Y."/>
            <person name="Salvetti E."/>
            <person name="Wrobel A."/>
            <person name="Rasinkangas P."/>
            <person name="Parkhill J."/>
            <person name="Rea M.C."/>
            <person name="O'Sullivan O."/>
            <person name="Ritari J."/>
            <person name="Douillard F.P."/>
            <person name="Paul Ross R."/>
            <person name="Yang R."/>
            <person name="Briner A.E."/>
            <person name="Felis G.E."/>
            <person name="de Vos W.M."/>
            <person name="Barrangou R."/>
            <person name="Klaenhammer T.R."/>
            <person name="Caufield P.W."/>
            <person name="Cui Y."/>
            <person name="Zhang H."/>
            <person name="O'Toole P.W."/>
        </authorList>
    </citation>
    <scope>NUCLEOTIDE SEQUENCE [LARGE SCALE GENOMIC DNA]</scope>
    <source>
        <strain evidence="9 10">DSM 19519</strain>
    </source>
</reference>
<keyword evidence="10" id="KW-1185">Reference proteome</keyword>
<evidence type="ECO:0000313" key="9">
    <source>
        <dbReference type="EMBL" id="KRL07718.1"/>
    </source>
</evidence>
<dbReference type="GO" id="GO:0003677">
    <property type="term" value="F:DNA binding"/>
    <property type="evidence" value="ECO:0007669"/>
    <property type="project" value="UniProtKB-UniRule"/>
</dbReference>
<feature type="coiled-coil region" evidence="7">
    <location>
        <begin position="318"/>
        <end position="475"/>
    </location>
</feature>
<protein>
    <recommendedName>
        <fullName evidence="7">Chromosome partition protein Smc</fullName>
    </recommendedName>
</protein>
<feature type="coiled-coil region" evidence="7">
    <location>
        <begin position="797"/>
        <end position="859"/>
    </location>
</feature>
<dbReference type="SUPFAM" id="SSF52540">
    <property type="entry name" value="P-loop containing nucleoside triphosphate hydrolases"/>
    <property type="match status" value="1"/>
</dbReference>
<evidence type="ECO:0000256" key="4">
    <source>
        <dbReference type="ARBA" id="ARBA00022840"/>
    </source>
</evidence>
<keyword evidence="2 7" id="KW-0963">Cytoplasm</keyword>
<keyword evidence="4 7" id="KW-0067">ATP-binding</keyword>
<feature type="domain" description="SMC hinge" evidence="8">
    <location>
        <begin position="518"/>
        <end position="637"/>
    </location>
</feature>
<dbReference type="Pfam" id="PF02463">
    <property type="entry name" value="SMC_N"/>
    <property type="match status" value="1"/>
</dbReference>
<comment type="caution">
    <text evidence="9">The sequence shown here is derived from an EMBL/GenBank/DDBJ whole genome shotgun (WGS) entry which is preliminary data.</text>
</comment>
<dbReference type="HAMAP" id="MF_01894">
    <property type="entry name" value="Smc_prok"/>
    <property type="match status" value="1"/>
</dbReference>
<sequence>MKLKSLVINGFKSFADKTQIDFQDGMTAIVGPNGSGKSNVIEAIRWVLGEQSAKNLRGEKMPDVIFAGTDTRAPLNRAEVEIIFDNRDHYLPLDEDEVAISRRIYRNSDSEFLLNGKQVRLKDITGLMLDTGLGRESFSIISQGRVESIFNSKPEERRVIIEEVAGVLKYKKEKQKAQQELAETTDHLDRVADIVDELQKQREPLKEQSSIAKDYLEQKKDFDYYNLSKLVLEIDENKQKKIALENEMTQLNAVKSKNKKKIAEYEASVSALHKKQATLNQNLDHLQEESALLTGQKERYSGKREVTQKEKDYQLQKVTEVKTQRNINQEKLKQAEHEFKELTKKIEDLTKEQVELQKEITVLTKIHEYDENQITAEIEELRQQIITKMQEQASLKNQVLYLTKEEQRTKASKDIFIKKTKKQQDNIEKLQKEAADLQLNYEEKKQQLANEGKRFEAEQAETKDLQLKLQQQKDNWYKALEIVQRAQAQHDSLKNIDDNFAGYYRGVKEILQSRAQFTGIVGAVAELLDVPTNIAYAIEIALGSQVQNVVVENEQAAKEAINYLVKNRLGRVTFLPRTTVRQKQISKYQSEILAKVSGVLGMGNQLVKCAKENQPVLNYLLGSTIIVKDIDTAVDVAKRLNHGLKVVSLTGDVVNPGGAMTGGANKQKNSGLIEQKKQIKILENNLSEMKQKMKQIEVQGNNAKKELEQKKLAMQAVEQNLTAKKEEIHEIDSQLILLENQVRHAKEALELQQREFEQEMKTVVVVNDKNSLDGQQLILEQQLTTLRTDFDNKKKMLVELNKTKEQNIQKNSALKQRLAIVTERLNSLHDKTIINQEQNKEYKIALQDAQKILAEIDNKQKIDSLKSEEIVQRLQEINKKQKTIATKLNKGKEERSTIHEQLQLNEAELTRVNNLQELTFNEQREQSVKLSKVNAILDQSLSELSQTYELTYEAAKDKNEERDLSHVLQKLKLLRLGIEELGQINIGSIDEYERVNERFEFLSMQQNDLLEAKSQLQKSMQEMDNEVKVRFGNTFKAVADAFAEVFPQMFGGGKASLKLTDSSDLLTTGIEIMSQPPGKKLQKLSLLSGGEKALTALTLLFAILKVKPVPFVILDEAEAALDDANVDRYSTYLQRFHDQTQFIIITHRKGTMSRADILYGITMQESGVSRTVSVSLENILEESVTEGG</sequence>
<feature type="binding site" evidence="7">
    <location>
        <begin position="32"/>
        <end position="39"/>
    </location>
    <ligand>
        <name>ATP</name>
        <dbReference type="ChEBI" id="CHEBI:30616"/>
    </ligand>
</feature>
<dbReference type="GO" id="GO:0005737">
    <property type="term" value="C:cytoplasm"/>
    <property type="evidence" value="ECO:0007669"/>
    <property type="project" value="UniProtKB-SubCell"/>
</dbReference>
<dbReference type="GO" id="GO:0030261">
    <property type="term" value="P:chromosome condensation"/>
    <property type="evidence" value="ECO:0007669"/>
    <property type="project" value="InterPro"/>
</dbReference>
<dbReference type="Gene3D" id="3.30.70.1620">
    <property type="match status" value="1"/>
</dbReference>
<dbReference type="Proteomes" id="UP000051448">
    <property type="component" value="Unassembled WGS sequence"/>
</dbReference>
<organism evidence="9 10">
    <name type="scientific">Liquorilactobacillus hordei DSM 19519</name>
    <dbReference type="NCBI Taxonomy" id="1423759"/>
    <lineage>
        <taxon>Bacteria</taxon>
        <taxon>Bacillati</taxon>
        <taxon>Bacillota</taxon>
        <taxon>Bacilli</taxon>
        <taxon>Lactobacillales</taxon>
        <taxon>Lactobacillaceae</taxon>
        <taxon>Liquorilactobacillus</taxon>
    </lineage>
</organism>
<dbReference type="InterPro" id="IPR024704">
    <property type="entry name" value="SMC"/>
</dbReference>
<dbReference type="PANTHER" id="PTHR43977">
    <property type="entry name" value="STRUCTURAL MAINTENANCE OF CHROMOSOMES PROTEIN 3"/>
    <property type="match status" value="1"/>
</dbReference>
<dbReference type="InterPro" id="IPR003395">
    <property type="entry name" value="RecF/RecN/SMC_N"/>
</dbReference>
<dbReference type="EMBL" id="AZDX01000005">
    <property type="protein sequence ID" value="KRL07718.1"/>
    <property type="molecule type" value="Genomic_DNA"/>
</dbReference>
<accession>A0A0R1MIG8</accession>
<evidence type="ECO:0000256" key="7">
    <source>
        <dbReference type="HAMAP-Rule" id="MF_01894"/>
    </source>
</evidence>
<dbReference type="GeneID" id="98311361"/>
<evidence type="ECO:0000256" key="6">
    <source>
        <dbReference type="ARBA" id="ARBA00023125"/>
    </source>
</evidence>
<dbReference type="SMART" id="SM00968">
    <property type="entry name" value="SMC_hinge"/>
    <property type="match status" value="1"/>
</dbReference>
<dbReference type="FunFam" id="3.40.50.300:FF:000901">
    <property type="entry name" value="Chromosome partition protein Smc"/>
    <property type="match status" value="1"/>
</dbReference>
<dbReference type="GO" id="GO:0007059">
    <property type="term" value="P:chromosome segregation"/>
    <property type="evidence" value="ECO:0007669"/>
    <property type="project" value="UniProtKB-UniRule"/>
</dbReference>
<dbReference type="STRING" id="1423759.FC92_GL001666"/>
<dbReference type="InterPro" id="IPR027417">
    <property type="entry name" value="P-loop_NTPase"/>
</dbReference>
<dbReference type="CDD" id="cd03278">
    <property type="entry name" value="ABC_SMC_barmotin"/>
    <property type="match status" value="2"/>
</dbReference>
<dbReference type="SUPFAM" id="SSF75553">
    <property type="entry name" value="Smc hinge domain"/>
    <property type="match status" value="1"/>
</dbReference>
<dbReference type="GO" id="GO:0005694">
    <property type="term" value="C:chromosome"/>
    <property type="evidence" value="ECO:0007669"/>
    <property type="project" value="InterPro"/>
</dbReference>
<proteinExistence type="inferred from homology"/>
<evidence type="ECO:0000256" key="1">
    <source>
        <dbReference type="ARBA" id="ARBA00004496"/>
    </source>
</evidence>
<dbReference type="RefSeq" id="WP_057869041.1">
    <property type="nucleotide sequence ID" value="NZ_AZDX01000005.1"/>
</dbReference>
<dbReference type="GO" id="GO:0005524">
    <property type="term" value="F:ATP binding"/>
    <property type="evidence" value="ECO:0007669"/>
    <property type="project" value="UniProtKB-UniRule"/>
</dbReference>
<dbReference type="Pfam" id="PF06470">
    <property type="entry name" value="SMC_hinge"/>
    <property type="match status" value="1"/>
</dbReference>
<dbReference type="PATRIC" id="fig|1423759.3.peg.1739"/>
<keyword evidence="5 7" id="KW-0175">Coiled coil</keyword>
<evidence type="ECO:0000256" key="3">
    <source>
        <dbReference type="ARBA" id="ARBA00022741"/>
    </source>
</evidence>
<dbReference type="InterPro" id="IPR010935">
    <property type="entry name" value="SMC_hinge"/>
</dbReference>
<comment type="domain">
    <text evidence="7">Contains large globular domains required for ATP hydrolysis at each terminus and a third globular domain forming a flexible hinge near the middle of the molecule. These domains are separated by coiled-coil structures.</text>
</comment>
<dbReference type="GO" id="GO:0007062">
    <property type="term" value="P:sister chromatid cohesion"/>
    <property type="evidence" value="ECO:0007669"/>
    <property type="project" value="InterPro"/>
</dbReference>
<dbReference type="GO" id="GO:0006260">
    <property type="term" value="P:DNA replication"/>
    <property type="evidence" value="ECO:0007669"/>
    <property type="project" value="UniProtKB-UniRule"/>
</dbReference>
<dbReference type="NCBIfam" id="TIGR02168">
    <property type="entry name" value="SMC_prok_B"/>
    <property type="match status" value="1"/>
</dbReference>
<dbReference type="FunFam" id="3.40.50.300:FF:000984">
    <property type="entry name" value="Chromosome partition protein Smc"/>
    <property type="match status" value="1"/>
</dbReference>
<comment type="function">
    <text evidence="7">Required for chromosome condensation and partitioning.</text>
</comment>
<comment type="similarity">
    <text evidence="7">Belongs to the SMC family.</text>
</comment>
<dbReference type="OrthoDB" id="9808768at2"/>
<keyword evidence="3 7" id="KW-0547">Nucleotide-binding</keyword>